<keyword evidence="1" id="KW-0175">Coiled coil</keyword>
<feature type="compositionally biased region" description="Basic and acidic residues" evidence="2">
    <location>
        <begin position="551"/>
        <end position="579"/>
    </location>
</feature>
<name>A0AAD2D4G6_EUPCR</name>
<sequence length="877" mass="101299">MDPKGPLQPKNEPTTIKNGVVESVFKFSKAIFNARKVAEKISQVFPSIMCEEENCFKNGELIEQHKFKCHNHQQEYSNINISVNEAYKAHLKRVNEIEQVFVKVEIMFAFMKSEGVISEISKPDVKSMNDLYEKIVDVLNVAEIKAEGLRKDCRCQDFDFLEDAINKSSKMKDEIHAIFSPYLVSVLENRAFDHLTGNADEKAKESKEEDFSPIFETLIDNEYEFCTLLMHPKLELKDKIKEVIEEKKTKGTKERASILVGLHQSKGLYELQIQHARDENLRLQREKEQCQMKLVQMVKKLEENGVTHCKREDIYSSKGISNVPIKADIDFFLKEMGTDKLIMNGSRTLSGPSVDLKTLINMSIKEEDDEDISSSSHESYYFDEDSEEEPEQDTHKSHNNKKDHDNSNEEQRFTSADASTKGEQDKTSKINKETGKNSQDRRHEEGEKSRCAQEEELPEKEVKKNVTEGNEGNQDNEKLLENGEDTPLQIIKDIPSEEMDKMKSNDKQAQDSREETKNSEETSHSESDSKSSDESDSQIINTTNQVSKTPDSSEKISNKKLTKKEEEDRISFGRDDEKPNTLTIGEHPHIEVPQDLEQIAERPSFQAADYDMFKNTMGLDTKNARVTHETPRFTLNSRFAFDKLKIEKSDIEEQKTFLRLVQKLVNQKYTKFNKTMILSLDITKANHCQFISSCDEQRVPEFKGIYIGYKVNPNKRHDYDKSFIMMHKHKEAKFKIFKRGMRNLLNQSLSHVYLDLFILDNMAMKIVIEGCCNAKKLTLRGCEVHINRSFSVKLSIRYRLEDINLFGTLDYSDENYMNEVKLKIFALVLATTNIRNTLSIARVAENMFPTRIAQQIFNESKFNLEVVGEHKIQRGLE</sequence>
<feature type="region of interest" description="Disordered" evidence="2">
    <location>
        <begin position="365"/>
        <end position="588"/>
    </location>
</feature>
<feature type="compositionally biased region" description="Polar residues" evidence="2">
    <location>
        <begin position="538"/>
        <end position="550"/>
    </location>
</feature>
<dbReference type="EMBL" id="CAMPGE010022728">
    <property type="protein sequence ID" value="CAI2380749.1"/>
    <property type="molecule type" value="Genomic_DNA"/>
</dbReference>
<keyword evidence="4" id="KW-1185">Reference proteome</keyword>
<accession>A0AAD2D4G6</accession>
<feature type="compositionally biased region" description="Basic and acidic residues" evidence="2">
    <location>
        <begin position="420"/>
        <end position="466"/>
    </location>
</feature>
<feature type="coiled-coil region" evidence="1">
    <location>
        <begin position="266"/>
        <end position="293"/>
    </location>
</feature>
<gene>
    <name evidence="3" type="ORF">ECRASSUSDP1_LOCUS22189</name>
</gene>
<feature type="compositionally biased region" description="Basic and acidic residues" evidence="2">
    <location>
        <begin position="494"/>
        <end position="533"/>
    </location>
</feature>
<feature type="compositionally biased region" description="Acidic residues" evidence="2">
    <location>
        <begin position="381"/>
        <end position="391"/>
    </location>
</feature>
<dbReference type="Proteomes" id="UP001295684">
    <property type="component" value="Unassembled WGS sequence"/>
</dbReference>
<feature type="compositionally biased region" description="Basic and acidic residues" evidence="2">
    <location>
        <begin position="392"/>
        <end position="412"/>
    </location>
</feature>
<evidence type="ECO:0000256" key="1">
    <source>
        <dbReference type="SAM" id="Coils"/>
    </source>
</evidence>
<reference evidence="3" key="1">
    <citation type="submission" date="2023-07" db="EMBL/GenBank/DDBJ databases">
        <authorList>
            <consortium name="AG Swart"/>
            <person name="Singh M."/>
            <person name="Singh A."/>
            <person name="Seah K."/>
            <person name="Emmerich C."/>
        </authorList>
    </citation>
    <scope>NUCLEOTIDE SEQUENCE</scope>
    <source>
        <strain evidence="3">DP1</strain>
    </source>
</reference>
<evidence type="ECO:0000313" key="4">
    <source>
        <dbReference type="Proteomes" id="UP001295684"/>
    </source>
</evidence>
<evidence type="ECO:0000256" key="2">
    <source>
        <dbReference type="SAM" id="MobiDB-lite"/>
    </source>
</evidence>
<protein>
    <submittedName>
        <fullName evidence="3">Uncharacterized protein</fullName>
    </submittedName>
</protein>
<dbReference type="AlphaFoldDB" id="A0AAD2D4G6"/>
<proteinExistence type="predicted"/>
<organism evidence="3 4">
    <name type="scientific">Euplotes crassus</name>
    <dbReference type="NCBI Taxonomy" id="5936"/>
    <lineage>
        <taxon>Eukaryota</taxon>
        <taxon>Sar</taxon>
        <taxon>Alveolata</taxon>
        <taxon>Ciliophora</taxon>
        <taxon>Intramacronucleata</taxon>
        <taxon>Spirotrichea</taxon>
        <taxon>Hypotrichia</taxon>
        <taxon>Euplotida</taxon>
        <taxon>Euplotidae</taxon>
        <taxon>Moneuplotes</taxon>
    </lineage>
</organism>
<evidence type="ECO:0000313" key="3">
    <source>
        <dbReference type="EMBL" id="CAI2380749.1"/>
    </source>
</evidence>
<comment type="caution">
    <text evidence="3">The sequence shown here is derived from an EMBL/GenBank/DDBJ whole genome shotgun (WGS) entry which is preliminary data.</text>
</comment>